<organism evidence="3 4">
    <name type="scientific">Heliocybe sulcata</name>
    <dbReference type="NCBI Taxonomy" id="5364"/>
    <lineage>
        <taxon>Eukaryota</taxon>
        <taxon>Fungi</taxon>
        <taxon>Dikarya</taxon>
        <taxon>Basidiomycota</taxon>
        <taxon>Agaricomycotina</taxon>
        <taxon>Agaricomycetes</taxon>
        <taxon>Gloeophyllales</taxon>
        <taxon>Gloeophyllaceae</taxon>
        <taxon>Heliocybe</taxon>
    </lineage>
</organism>
<feature type="transmembrane region" description="Helical" evidence="1">
    <location>
        <begin position="292"/>
        <end position="312"/>
    </location>
</feature>
<sequence length="355" mass="39360">MSSTSAAEMIRALQYGKWATYSQVSSLTLYVHHFGMYLVTVEEIHAYQAKVSTVPAEIDVVWQARRTPMKILYLINRYFGLIVIATQIGGDLNPRPSWAACECTTASQLALLIEISVVRRGLFPVDYSVIAYTDLCGGRANDHARVIAILQIRLHALYGRNRSLIVIVTALYIGQLLATFIVFLVKIALHKRASAESTGSICINSSNVTSGVQTFYWLGICFDFFVLALIIWKTMKHIMSRRRQGVPLEWGSGGLMFTVIARDSVLYYVINVAIWLANTLVWAVGSPGSAELVSLWSIVVPTVAMNSMVLNLSRSARPDKVFISSGSRYTGDFDDSAERDVIILPETIPLESNHA</sequence>
<evidence type="ECO:0000256" key="1">
    <source>
        <dbReference type="SAM" id="Phobius"/>
    </source>
</evidence>
<feature type="transmembrane region" description="Helical" evidence="1">
    <location>
        <begin position="265"/>
        <end position="286"/>
    </location>
</feature>
<proteinExistence type="predicted"/>
<keyword evidence="1" id="KW-1133">Transmembrane helix</keyword>
<keyword evidence="1" id="KW-0812">Transmembrane</keyword>
<reference evidence="3 4" key="1">
    <citation type="journal article" date="2019" name="Nat. Ecol. Evol.">
        <title>Megaphylogeny resolves global patterns of mushroom evolution.</title>
        <authorList>
            <person name="Varga T."/>
            <person name="Krizsan K."/>
            <person name="Foldi C."/>
            <person name="Dima B."/>
            <person name="Sanchez-Garcia M."/>
            <person name="Sanchez-Ramirez S."/>
            <person name="Szollosi G.J."/>
            <person name="Szarkandi J.G."/>
            <person name="Papp V."/>
            <person name="Albert L."/>
            <person name="Andreopoulos W."/>
            <person name="Angelini C."/>
            <person name="Antonin V."/>
            <person name="Barry K.W."/>
            <person name="Bougher N.L."/>
            <person name="Buchanan P."/>
            <person name="Buyck B."/>
            <person name="Bense V."/>
            <person name="Catcheside P."/>
            <person name="Chovatia M."/>
            <person name="Cooper J."/>
            <person name="Damon W."/>
            <person name="Desjardin D."/>
            <person name="Finy P."/>
            <person name="Geml J."/>
            <person name="Haridas S."/>
            <person name="Hughes K."/>
            <person name="Justo A."/>
            <person name="Karasinski D."/>
            <person name="Kautmanova I."/>
            <person name="Kiss B."/>
            <person name="Kocsube S."/>
            <person name="Kotiranta H."/>
            <person name="LaButti K.M."/>
            <person name="Lechner B.E."/>
            <person name="Liimatainen K."/>
            <person name="Lipzen A."/>
            <person name="Lukacs Z."/>
            <person name="Mihaltcheva S."/>
            <person name="Morgado L.N."/>
            <person name="Niskanen T."/>
            <person name="Noordeloos M.E."/>
            <person name="Ohm R.A."/>
            <person name="Ortiz-Santana B."/>
            <person name="Ovrebo C."/>
            <person name="Racz N."/>
            <person name="Riley R."/>
            <person name="Savchenko A."/>
            <person name="Shiryaev A."/>
            <person name="Soop K."/>
            <person name="Spirin V."/>
            <person name="Szebenyi C."/>
            <person name="Tomsovsky M."/>
            <person name="Tulloss R.E."/>
            <person name="Uehling J."/>
            <person name="Grigoriev I.V."/>
            <person name="Vagvolgyi C."/>
            <person name="Papp T."/>
            <person name="Martin F.M."/>
            <person name="Miettinen O."/>
            <person name="Hibbett D.S."/>
            <person name="Nagy L.G."/>
        </authorList>
    </citation>
    <scope>NUCLEOTIDE SEQUENCE [LARGE SCALE GENOMIC DNA]</scope>
    <source>
        <strain evidence="3 4">OMC1185</strain>
    </source>
</reference>
<keyword evidence="4" id="KW-1185">Reference proteome</keyword>
<feature type="domain" description="DUF6533" evidence="2">
    <location>
        <begin position="21"/>
        <end position="82"/>
    </location>
</feature>
<name>A0A5C3MXE8_9AGAM</name>
<feature type="transmembrane region" description="Helical" evidence="1">
    <location>
        <begin position="214"/>
        <end position="232"/>
    </location>
</feature>
<protein>
    <recommendedName>
        <fullName evidence="2">DUF6533 domain-containing protein</fullName>
    </recommendedName>
</protein>
<dbReference type="EMBL" id="ML213515">
    <property type="protein sequence ID" value="TFK49545.1"/>
    <property type="molecule type" value="Genomic_DNA"/>
</dbReference>
<feature type="transmembrane region" description="Helical" evidence="1">
    <location>
        <begin position="163"/>
        <end position="189"/>
    </location>
</feature>
<dbReference type="InterPro" id="IPR045340">
    <property type="entry name" value="DUF6533"/>
</dbReference>
<evidence type="ECO:0000313" key="4">
    <source>
        <dbReference type="Proteomes" id="UP000305948"/>
    </source>
</evidence>
<accession>A0A5C3MXE8</accession>
<dbReference type="OrthoDB" id="3256800at2759"/>
<dbReference type="Pfam" id="PF20151">
    <property type="entry name" value="DUF6533"/>
    <property type="match status" value="1"/>
</dbReference>
<evidence type="ECO:0000313" key="3">
    <source>
        <dbReference type="EMBL" id="TFK49545.1"/>
    </source>
</evidence>
<dbReference type="Proteomes" id="UP000305948">
    <property type="component" value="Unassembled WGS sequence"/>
</dbReference>
<dbReference type="AlphaFoldDB" id="A0A5C3MXE8"/>
<evidence type="ECO:0000259" key="2">
    <source>
        <dbReference type="Pfam" id="PF20151"/>
    </source>
</evidence>
<gene>
    <name evidence="3" type="ORF">OE88DRAFT_1736556</name>
</gene>
<keyword evidence="1" id="KW-0472">Membrane</keyword>